<evidence type="ECO:0000313" key="1">
    <source>
        <dbReference type="EMBL" id="UXZ98900.1"/>
    </source>
</evidence>
<dbReference type="EMBL" id="CP081201">
    <property type="protein sequence ID" value="UXZ98900.1"/>
    <property type="molecule type" value="Genomic_DNA"/>
</dbReference>
<gene>
    <name evidence="1" type="ORF">K3169_14015</name>
</gene>
<organism evidence="1 2">
    <name type="scientific">Pseudomonas phytophila</name>
    <dbReference type="NCBI Taxonomy" id="2867264"/>
    <lineage>
        <taxon>Bacteria</taxon>
        <taxon>Pseudomonadati</taxon>
        <taxon>Pseudomonadota</taxon>
        <taxon>Gammaproteobacteria</taxon>
        <taxon>Pseudomonadales</taxon>
        <taxon>Pseudomonadaceae</taxon>
        <taxon>Pseudomonas</taxon>
    </lineage>
</organism>
<dbReference type="Proteomes" id="UP001063228">
    <property type="component" value="Chromosome"/>
</dbReference>
<accession>A0ABY6FLY3</accession>
<sequence length="123" mass="13524">MSKFYDEMAVMALDLIIEFGQPVTIRDVTKGGYDPSKGATAPDTVTERTAQGIMLDFTGDEFQTNTLIKVGDKKLKLAAKGFVQPPTLLSKVIVQGRTWTIIPPLKEINPAGTPLLYELQVRL</sequence>
<reference evidence="1" key="1">
    <citation type="submission" date="2021-08" db="EMBL/GenBank/DDBJ databases">
        <title>Complete genome sequence of Pseudomonas phytophila.</title>
        <authorList>
            <person name="Weir B.S."/>
            <person name="Templeton M.D."/>
            <person name="Arshed S."/>
            <person name="Andersen M.T."/>
            <person name="Jayaraman J."/>
        </authorList>
    </citation>
    <scope>NUCLEOTIDE SEQUENCE</scope>
    <source>
        <strain evidence="1">ICMP 23753</strain>
    </source>
</reference>
<name>A0ABY6FLY3_9PSED</name>
<evidence type="ECO:0000313" key="2">
    <source>
        <dbReference type="Proteomes" id="UP001063228"/>
    </source>
</evidence>
<proteinExistence type="predicted"/>
<protein>
    <recommendedName>
        <fullName evidence="3">Prophage PssSM-02, structural protein</fullName>
    </recommendedName>
</protein>
<evidence type="ECO:0008006" key="3">
    <source>
        <dbReference type="Google" id="ProtNLM"/>
    </source>
</evidence>
<dbReference type="RefSeq" id="WP_263272046.1">
    <property type="nucleotide sequence ID" value="NZ_CP081201.1"/>
</dbReference>
<keyword evidence="2" id="KW-1185">Reference proteome</keyword>